<sequence length="1617" mass="181539">DALVVLRSDPSSGWQYLISHSLINASLSMLKSTATDIRLTVPAELTDYLSLAWSHLKSELARELLRLGKLNVESATSQGLNIPALLPTVGGVMKKPHPLSYVGLSLMNKFHMDFITCCITSGLQLPLWMYCSIHGISPSEIKLAQECSWFPLFQAVYSIPRHPTDRTLMLSASLLAAADLWPLSSGEMTVEAMLEKNQILAAVGTLCYMSEEHPSLNASYIEKYLHKFPKLILALLPESHESSSKGNTTVYQLLMGTAPFDLRRLFGWHSTNVFAGEDSPSLMPHFSEPHLKSSHSRQQKLSFPYYLKHGRPIYAFLSFLSEELDKREATLSLRRVQQACGAALWIACQNFNTSQVTSSCVVFVELLGRDSALVRSMIHAGRLLLAHRHRNVGGGIEAKKEQLKECVAEIVSELQACIRSRHRHGSKLIASLEAAIKDEVRIEGIGSCSFEASHKWMLVMMLCRLLGLPLSNCFLQLCAENDNWLMFVWFAQLHQYPTHQLQMLLHSFASPHLRDHLYYVLNNADCKMFSSSSSSVSSPATGGLVTSERSNQNQRTSLYNKIGLQRSKVGSSSDEEDDKSGHIVISSFSSRLRQTEFSESEMPESTAPEDVFRMLFHSSSMPSQWKCLLAASVSLSNPLFAELAACCGCPATPSLCGWLLASLNPQAKHNLLSLHGQQVSKWTMEHLEAVIEATLSCGQEDSLTTAFIILQPQSPLLPFLNFILKCVRRGNYAACKTYLDQFKDAMASSENQKSPTKIASDVQTLGDRVWFEKITYLVIKHELKVNDTLYHARHFLEILDKHNLCLVFSFDVLDFAKLHKVVSILHANSVPNLHLPTLLTSGTGSQPFVTQCEIAVDYLIKHRRFSEAQELTEVAGISREKVTMSQLKEEKGQLMNCGVWASKFVRAQYWSKCKELIQQANCRYEICHQFFQEELQGTLAEFEKAVLYQHWFSLLEANSQPEIVAIKDAVFRDMWRHRIAAKVALEEIEPLDQVFDEVSLNTVNQDDHRFDLVDVAVISHSGTDAHDLSTEELEVLDSLMGSYLEKGRVSVCTEVAAVFGHYSQELAIIQTCIALATRQTSIENIEPAMKRLIAKSSTKRVRTPSVTLSRSFSINSISTVASSVIDVSTSEAQDIITVMEKLYTHCDKGSQVCLRIITCFKIAQILELEYKDVVMNSPFDSLRQLLRINDPNKFALARDFLATSGLSDDEVTGFLADSIVEVLKIFVKGDATDLETDINGGHTELIFNPSDGMEVFSQFLKLCENTALLGDRILQAVSSFLSNTQQQISAAVLTIQTELIIMAHECYTISSNMEGISHVLRTARVCCDRIAEAQEYSLMIRLLTGVGRYSEMLYIFHALQQHHQFELLLRKGMDREDKLKVAILDYLKRYQPDDNEAYTMVALKFTMYRDIAGMLETCGYRSLKHLKDKSLDNSKGTQDLLKKCLQYFRDAAESYVKDNSVRKAQHCVKQARLLSLQLQLLPNGVNVINLNRDQVAAFVNSHGRFIEAMVVSDAYDRRADWAEAVYNNVVINGDMRYLQEMRLHVHITSALVEDVVKRYKQATTRNSAALTAITKLLTLTKDVQLQYKLASELGLTDVITTLLKGDTGCYLQDIMPV</sequence>
<evidence type="ECO:0000256" key="1">
    <source>
        <dbReference type="SAM" id="MobiDB-lite"/>
    </source>
</evidence>
<evidence type="ECO:0000313" key="3">
    <source>
        <dbReference type="EMBL" id="CAG5132007.1"/>
    </source>
</evidence>
<dbReference type="PANTHER" id="PTHR13650:SF0">
    <property type="entry name" value="SPATACSIN"/>
    <property type="match status" value="1"/>
</dbReference>
<dbReference type="Proteomes" id="UP000678393">
    <property type="component" value="Unassembled WGS sequence"/>
</dbReference>
<organism evidence="3 4">
    <name type="scientific">Candidula unifasciata</name>
    <dbReference type="NCBI Taxonomy" id="100452"/>
    <lineage>
        <taxon>Eukaryota</taxon>
        <taxon>Metazoa</taxon>
        <taxon>Spiralia</taxon>
        <taxon>Lophotrochozoa</taxon>
        <taxon>Mollusca</taxon>
        <taxon>Gastropoda</taxon>
        <taxon>Heterobranchia</taxon>
        <taxon>Euthyneura</taxon>
        <taxon>Panpulmonata</taxon>
        <taxon>Eupulmonata</taxon>
        <taxon>Stylommatophora</taxon>
        <taxon>Helicina</taxon>
        <taxon>Helicoidea</taxon>
        <taxon>Geomitridae</taxon>
        <taxon>Candidula</taxon>
    </lineage>
</organism>
<evidence type="ECO:0000259" key="2">
    <source>
        <dbReference type="Pfam" id="PF14649"/>
    </source>
</evidence>
<protein>
    <recommendedName>
        <fullName evidence="2">Spatacsin C-terminal domain-containing protein</fullName>
    </recommendedName>
</protein>
<dbReference type="EMBL" id="CAJHNH020005013">
    <property type="protein sequence ID" value="CAG5132007.1"/>
    <property type="molecule type" value="Genomic_DNA"/>
</dbReference>
<feature type="region of interest" description="Disordered" evidence="1">
    <location>
        <begin position="534"/>
        <end position="553"/>
    </location>
</feature>
<dbReference type="GO" id="GO:0048489">
    <property type="term" value="P:synaptic vesicle transport"/>
    <property type="evidence" value="ECO:0007669"/>
    <property type="project" value="TreeGrafter"/>
</dbReference>
<accession>A0A8S3ZR71</accession>
<dbReference type="GO" id="GO:0007268">
    <property type="term" value="P:chemical synaptic transmission"/>
    <property type="evidence" value="ECO:0007669"/>
    <property type="project" value="TreeGrafter"/>
</dbReference>
<gene>
    <name evidence="3" type="ORF">CUNI_LOCUS17565</name>
</gene>
<dbReference type="OrthoDB" id="2018754at2759"/>
<dbReference type="GO" id="GO:0030424">
    <property type="term" value="C:axon"/>
    <property type="evidence" value="ECO:0007669"/>
    <property type="project" value="TreeGrafter"/>
</dbReference>
<feature type="domain" description="Spatacsin C-terminal" evidence="2">
    <location>
        <begin position="1268"/>
        <end position="1561"/>
    </location>
</feature>
<feature type="non-terminal residue" evidence="3">
    <location>
        <position position="1617"/>
    </location>
</feature>
<dbReference type="GO" id="GO:0045202">
    <property type="term" value="C:synapse"/>
    <property type="evidence" value="ECO:0007669"/>
    <property type="project" value="TreeGrafter"/>
</dbReference>
<dbReference type="PANTHER" id="PTHR13650">
    <property type="entry name" value="SPATACSIN"/>
    <property type="match status" value="1"/>
</dbReference>
<dbReference type="InterPro" id="IPR028103">
    <property type="entry name" value="Spatacsin"/>
</dbReference>
<dbReference type="Pfam" id="PF14649">
    <property type="entry name" value="Spatacsin_C"/>
    <property type="match status" value="1"/>
</dbReference>
<name>A0A8S3ZR71_9EUPU</name>
<evidence type="ECO:0000313" key="4">
    <source>
        <dbReference type="Proteomes" id="UP000678393"/>
    </source>
</evidence>
<comment type="caution">
    <text evidence="3">The sequence shown here is derived from an EMBL/GenBank/DDBJ whole genome shotgun (WGS) entry which is preliminary data.</text>
</comment>
<dbReference type="GO" id="GO:0005737">
    <property type="term" value="C:cytoplasm"/>
    <property type="evidence" value="ECO:0007669"/>
    <property type="project" value="TreeGrafter"/>
</dbReference>
<dbReference type="GO" id="GO:0008088">
    <property type="term" value="P:axo-dendritic transport"/>
    <property type="evidence" value="ECO:0007669"/>
    <property type="project" value="TreeGrafter"/>
</dbReference>
<dbReference type="GO" id="GO:0007409">
    <property type="term" value="P:axonogenesis"/>
    <property type="evidence" value="ECO:0007669"/>
    <property type="project" value="TreeGrafter"/>
</dbReference>
<feature type="non-terminal residue" evidence="3">
    <location>
        <position position="1"/>
    </location>
</feature>
<reference evidence="3" key="1">
    <citation type="submission" date="2021-04" db="EMBL/GenBank/DDBJ databases">
        <authorList>
            <consortium name="Molecular Ecology Group"/>
        </authorList>
    </citation>
    <scope>NUCLEOTIDE SEQUENCE</scope>
</reference>
<keyword evidence="4" id="KW-1185">Reference proteome</keyword>
<proteinExistence type="predicted"/>
<dbReference type="InterPro" id="IPR028107">
    <property type="entry name" value="Spatacsin_C_dom"/>
</dbReference>
<dbReference type="GO" id="GO:0030425">
    <property type="term" value="C:dendrite"/>
    <property type="evidence" value="ECO:0007669"/>
    <property type="project" value="TreeGrafter"/>
</dbReference>